<dbReference type="Pfam" id="PF05028">
    <property type="entry name" value="PARG_cat_C"/>
    <property type="match status" value="1"/>
</dbReference>
<dbReference type="GO" id="GO:0009225">
    <property type="term" value="P:nucleotide-sugar metabolic process"/>
    <property type="evidence" value="ECO:0007669"/>
    <property type="project" value="TreeGrafter"/>
</dbReference>
<dbReference type="EMBL" id="JAACJJ010000056">
    <property type="protein sequence ID" value="KAF5313164.1"/>
    <property type="molecule type" value="Genomic_DNA"/>
</dbReference>
<feature type="domain" description="PARG catalytic Macro" evidence="4">
    <location>
        <begin position="254"/>
        <end position="398"/>
    </location>
</feature>
<comment type="caution">
    <text evidence="6">The sequence shown here is derived from an EMBL/GenBank/DDBJ whole genome shotgun (WGS) entry which is preliminary data.</text>
</comment>
<organism evidence="6 7">
    <name type="scientific">Psilocybe cf. subviscida</name>
    <dbReference type="NCBI Taxonomy" id="2480587"/>
    <lineage>
        <taxon>Eukaryota</taxon>
        <taxon>Fungi</taxon>
        <taxon>Dikarya</taxon>
        <taxon>Basidiomycota</taxon>
        <taxon>Agaricomycotina</taxon>
        <taxon>Agaricomycetes</taxon>
        <taxon>Agaricomycetidae</taxon>
        <taxon>Agaricales</taxon>
        <taxon>Agaricineae</taxon>
        <taxon>Strophariaceae</taxon>
        <taxon>Psilocybe</taxon>
    </lineage>
</organism>
<protein>
    <recommendedName>
        <fullName evidence="2">poly(ADP-ribose) glycohydrolase</fullName>
        <ecNumber evidence="2">3.2.1.143</ecNumber>
    </recommendedName>
</protein>
<dbReference type="EC" id="3.2.1.143" evidence="2"/>
<dbReference type="OrthoDB" id="1937899at2759"/>
<evidence type="ECO:0000259" key="5">
    <source>
        <dbReference type="Pfam" id="PF20811"/>
    </source>
</evidence>
<dbReference type="GO" id="GO:0006282">
    <property type="term" value="P:regulation of DNA repair"/>
    <property type="evidence" value="ECO:0007669"/>
    <property type="project" value="InterPro"/>
</dbReference>
<dbReference type="Pfam" id="PF20811">
    <property type="entry name" value="PARG_cat_N"/>
    <property type="match status" value="1"/>
</dbReference>
<name>A0A8H5AYA4_9AGAR</name>
<evidence type="ECO:0000313" key="6">
    <source>
        <dbReference type="EMBL" id="KAF5313164.1"/>
    </source>
</evidence>
<evidence type="ECO:0000256" key="2">
    <source>
        <dbReference type="ARBA" id="ARBA00012255"/>
    </source>
</evidence>
<sequence>MDHYVLPCHPAQTCLDPLGLCDDENPFVWAVVTACLQGCSDISQLPRVVEDLSYSIHMQGDQDTRFLRQFLLERYPDPQSPAAKLDLQNILSSALQLPSLFPAHVIPYLSPSSDPVLHLSHAQIRSLLSHQILNTLSPPPGNTWGCTFTCWYSEPQPLKTAIMGYLSALFDYFELPLDEDDTTKIEYRYITTPAPSLGCMPVYDIETWKRLPTSDVLSHLRIEPTTSATVPFLNAHDIPCTLIASNKEPGFGPSCTQEELVTAACPPLLILGALLVSPPIPPDAALLVSGIVPLSHWRGQGREARLVGKTTLEQHTFLLLDASELDAVDIDNPTTPSPIDLHPPYLLRDLVKCQLGFSALRQRGVKEISAPLWGAGAFGGDPVVKCLVLAMAACREDVVVTLSVDQDRVYSTAKLGETLDVAHGNNHLGTVVSVLEGLQTKYRGSSDVNMGELFATLYPQGK</sequence>
<dbReference type="GO" id="GO:0005975">
    <property type="term" value="P:carbohydrate metabolic process"/>
    <property type="evidence" value="ECO:0007669"/>
    <property type="project" value="InterPro"/>
</dbReference>
<dbReference type="GO" id="GO:0005737">
    <property type="term" value="C:cytoplasm"/>
    <property type="evidence" value="ECO:0007669"/>
    <property type="project" value="TreeGrafter"/>
</dbReference>
<evidence type="ECO:0000313" key="7">
    <source>
        <dbReference type="Proteomes" id="UP000567179"/>
    </source>
</evidence>
<proteinExistence type="inferred from homology"/>
<dbReference type="GO" id="GO:0004649">
    <property type="term" value="F:poly(ADP-ribose) glycohydrolase activity"/>
    <property type="evidence" value="ECO:0007669"/>
    <property type="project" value="UniProtKB-EC"/>
</dbReference>
<dbReference type="Proteomes" id="UP000567179">
    <property type="component" value="Unassembled WGS sequence"/>
</dbReference>
<dbReference type="GO" id="GO:0005634">
    <property type="term" value="C:nucleus"/>
    <property type="evidence" value="ECO:0007669"/>
    <property type="project" value="TreeGrafter"/>
</dbReference>
<accession>A0A8H5AYA4</accession>
<evidence type="ECO:0000256" key="3">
    <source>
        <dbReference type="ARBA" id="ARBA00022801"/>
    </source>
</evidence>
<reference evidence="6 7" key="1">
    <citation type="journal article" date="2020" name="ISME J.">
        <title>Uncovering the hidden diversity of litter-decomposition mechanisms in mushroom-forming fungi.</title>
        <authorList>
            <person name="Floudas D."/>
            <person name="Bentzer J."/>
            <person name="Ahren D."/>
            <person name="Johansson T."/>
            <person name="Persson P."/>
            <person name="Tunlid A."/>
        </authorList>
    </citation>
    <scope>NUCLEOTIDE SEQUENCE [LARGE SCALE GENOMIC DNA]</scope>
    <source>
        <strain evidence="6 7">CBS 101986</strain>
    </source>
</reference>
<dbReference type="GO" id="GO:1990966">
    <property type="term" value="P:ATP generation from poly-ADP-D-ribose"/>
    <property type="evidence" value="ECO:0007669"/>
    <property type="project" value="TreeGrafter"/>
</dbReference>
<evidence type="ECO:0000256" key="1">
    <source>
        <dbReference type="ARBA" id="ARBA00009545"/>
    </source>
</evidence>
<gene>
    <name evidence="6" type="ORF">D9619_003443</name>
</gene>
<evidence type="ECO:0000259" key="4">
    <source>
        <dbReference type="Pfam" id="PF05028"/>
    </source>
</evidence>
<keyword evidence="3" id="KW-0378">Hydrolase</keyword>
<dbReference type="InterPro" id="IPR048362">
    <property type="entry name" value="PARG_helical"/>
</dbReference>
<dbReference type="PANTHER" id="PTHR12837:SF0">
    <property type="entry name" value="POLY(ADP-RIBOSE) GLYCOHYDROLASE"/>
    <property type="match status" value="1"/>
</dbReference>
<keyword evidence="7" id="KW-1185">Reference proteome</keyword>
<dbReference type="InterPro" id="IPR007724">
    <property type="entry name" value="Poly_GlycHdrlase"/>
</dbReference>
<dbReference type="PANTHER" id="PTHR12837">
    <property type="entry name" value="POLY ADP-RIBOSE GLYCOHYDROLASE"/>
    <property type="match status" value="1"/>
</dbReference>
<dbReference type="InterPro" id="IPR046372">
    <property type="entry name" value="PARG_cat_C"/>
</dbReference>
<comment type="similarity">
    <text evidence="1">Belongs to the poly(ADP-ribose) glycohydrolase family.</text>
</comment>
<feature type="domain" description="PARG helical" evidence="5">
    <location>
        <begin position="87"/>
        <end position="185"/>
    </location>
</feature>
<dbReference type="AlphaFoldDB" id="A0A8H5AYA4"/>